<dbReference type="Proteomes" id="UP001168552">
    <property type="component" value="Unassembled WGS sequence"/>
</dbReference>
<feature type="transmembrane region" description="Helical" evidence="2">
    <location>
        <begin position="196"/>
        <end position="217"/>
    </location>
</feature>
<dbReference type="EMBL" id="JAUHJS010000002">
    <property type="protein sequence ID" value="MDN4164520.1"/>
    <property type="molecule type" value="Genomic_DNA"/>
</dbReference>
<dbReference type="Gene3D" id="3.30.450.40">
    <property type="match status" value="1"/>
</dbReference>
<evidence type="ECO:0000259" key="3">
    <source>
        <dbReference type="SMART" id="SM00065"/>
    </source>
</evidence>
<name>A0ABT8F242_9BACT</name>
<gene>
    <name evidence="4" type="ORF">QWY31_03350</name>
</gene>
<feature type="coiled-coil region" evidence="1">
    <location>
        <begin position="454"/>
        <end position="505"/>
    </location>
</feature>
<keyword evidence="1" id="KW-0175">Coiled coil</keyword>
<feature type="domain" description="GAF" evidence="3">
    <location>
        <begin position="311"/>
        <end position="458"/>
    </location>
</feature>
<dbReference type="SUPFAM" id="SSF55781">
    <property type="entry name" value="GAF domain-like"/>
    <property type="match status" value="1"/>
</dbReference>
<accession>A0ABT8F242</accession>
<comment type="caution">
    <text evidence="4">The sequence shown here is derived from an EMBL/GenBank/DDBJ whole genome shotgun (WGS) entry which is preliminary data.</text>
</comment>
<dbReference type="RefSeq" id="WP_320003049.1">
    <property type="nucleotide sequence ID" value="NZ_JAUHJS010000002.1"/>
</dbReference>
<evidence type="ECO:0000256" key="1">
    <source>
        <dbReference type="SAM" id="Coils"/>
    </source>
</evidence>
<feature type="transmembrane region" description="Helical" evidence="2">
    <location>
        <begin position="12"/>
        <end position="31"/>
    </location>
</feature>
<evidence type="ECO:0000256" key="2">
    <source>
        <dbReference type="SAM" id="Phobius"/>
    </source>
</evidence>
<evidence type="ECO:0000313" key="5">
    <source>
        <dbReference type="Proteomes" id="UP001168552"/>
    </source>
</evidence>
<sequence length="511" mass="58453">MKKKFTLKKAHITGLSVAATGVLILLMVMGLQRYTVNTFQNNIPYIQVGDAIKYKTTIGHLWFEELMAGDASIDLEKDVIAKFKESRQILDGILYGTPTELGEFEPVSDIDLKLLIRKADEQINELEIITRQRWNAQNNSSLSYDSTGMLIAADGNAGSGLDTSFDQAYTDIQMQMDMFEQMATQIMERDLRNENIFAITVLVLLSLIFTIMSGILYRFQLRNDNTALEQKNRMEEEHAKIQLMASFADEIGQGNYEAELSIEEDKQDSLAHALLNMRNKLKNLAREDARRNWSNIGLAQMSDILRTNYDSTEELYFKVISSVVNYLEATQGGLFLLNSHDSNDEHLEMVSCIAYDRRKFLQKRIEIGEGLIGRCVLEKAPIYLKEIPKDYIQISSGMGETSPSFLMIVPLILNETIFGVIEIASLTEMPEYRREFLEKIAESIASSISSVKINERTRLLLEQSQMQAEEMRAQEEEMRQNMEELAATQEEMRRKEQEYIRVIEELRGAKS</sequence>
<keyword evidence="5" id="KW-1185">Reference proteome</keyword>
<dbReference type="Pfam" id="PF13185">
    <property type="entry name" value="GAF_2"/>
    <property type="match status" value="1"/>
</dbReference>
<keyword evidence="2" id="KW-1133">Transmembrane helix</keyword>
<keyword evidence="2" id="KW-0472">Membrane</keyword>
<evidence type="ECO:0000313" key="4">
    <source>
        <dbReference type="EMBL" id="MDN4164520.1"/>
    </source>
</evidence>
<keyword evidence="2" id="KW-0812">Transmembrane</keyword>
<dbReference type="InterPro" id="IPR029016">
    <property type="entry name" value="GAF-like_dom_sf"/>
</dbReference>
<proteinExistence type="predicted"/>
<protein>
    <submittedName>
        <fullName evidence="4">GAF domain-containing protein</fullName>
    </submittedName>
</protein>
<organism evidence="4 5">
    <name type="scientific">Shiella aurantiaca</name>
    <dbReference type="NCBI Taxonomy" id="3058365"/>
    <lineage>
        <taxon>Bacteria</taxon>
        <taxon>Pseudomonadati</taxon>
        <taxon>Bacteroidota</taxon>
        <taxon>Cytophagia</taxon>
        <taxon>Cytophagales</taxon>
        <taxon>Shiellaceae</taxon>
        <taxon>Shiella</taxon>
    </lineage>
</organism>
<reference evidence="4" key="1">
    <citation type="submission" date="2023-06" db="EMBL/GenBank/DDBJ databases">
        <title>Cytophagales bacterium Strain LB-30, isolated from soil.</title>
        <authorList>
            <person name="Liu B."/>
        </authorList>
    </citation>
    <scope>NUCLEOTIDE SEQUENCE</scope>
    <source>
        <strain evidence="4">LB-30</strain>
    </source>
</reference>
<dbReference type="InterPro" id="IPR003018">
    <property type="entry name" value="GAF"/>
</dbReference>
<dbReference type="SMART" id="SM00065">
    <property type="entry name" value="GAF"/>
    <property type="match status" value="1"/>
</dbReference>